<accession>A0A9W4U862</accession>
<organism evidence="2 3">
    <name type="scientific">Periconia digitata</name>
    <dbReference type="NCBI Taxonomy" id="1303443"/>
    <lineage>
        <taxon>Eukaryota</taxon>
        <taxon>Fungi</taxon>
        <taxon>Dikarya</taxon>
        <taxon>Ascomycota</taxon>
        <taxon>Pezizomycotina</taxon>
        <taxon>Dothideomycetes</taxon>
        <taxon>Pleosporomycetidae</taxon>
        <taxon>Pleosporales</taxon>
        <taxon>Massarineae</taxon>
        <taxon>Periconiaceae</taxon>
        <taxon>Periconia</taxon>
    </lineage>
</organism>
<name>A0A9W4U862_9PLEO</name>
<evidence type="ECO:0000256" key="1">
    <source>
        <dbReference type="SAM" id="MobiDB-lite"/>
    </source>
</evidence>
<comment type="caution">
    <text evidence="2">The sequence shown here is derived from an EMBL/GenBank/DDBJ whole genome shotgun (WGS) entry which is preliminary data.</text>
</comment>
<reference evidence="2" key="1">
    <citation type="submission" date="2023-01" db="EMBL/GenBank/DDBJ databases">
        <authorList>
            <person name="Van Ghelder C."/>
            <person name="Rancurel C."/>
        </authorList>
    </citation>
    <scope>NUCLEOTIDE SEQUENCE</scope>
    <source>
        <strain evidence="2">CNCM I-4278</strain>
    </source>
</reference>
<dbReference type="Proteomes" id="UP001152607">
    <property type="component" value="Unassembled WGS sequence"/>
</dbReference>
<gene>
    <name evidence="2" type="ORF">PDIGIT_LOCUS4316</name>
</gene>
<keyword evidence="3" id="KW-1185">Reference proteome</keyword>
<feature type="compositionally biased region" description="Polar residues" evidence="1">
    <location>
        <begin position="56"/>
        <end position="75"/>
    </location>
</feature>
<dbReference type="AlphaFoldDB" id="A0A9W4U862"/>
<evidence type="ECO:0000313" key="2">
    <source>
        <dbReference type="EMBL" id="CAI6330827.1"/>
    </source>
</evidence>
<dbReference type="EMBL" id="CAOQHR010000002">
    <property type="protein sequence ID" value="CAI6330827.1"/>
    <property type="molecule type" value="Genomic_DNA"/>
</dbReference>
<sequence length="115" mass="12986">MRASRPVDPAKHKEDGRFFFFFFFFFFLLLLKTPTQQETGKRTRLSLSSSPSPTPQNRLSQTHNNSQGIKNSTPTQTPPYPHHATSFLILIPLLHPSSSNLSHLATKSNNPTPPK</sequence>
<protein>
    <submittedName>
        <fullName evidence="2">Uncharacterized protein</fullName>
    </submittedName>
</protein>
<proteinExistence type="predicted"/>
<feature type="region of interest" description="Disordered" evidence="1">
    <location>
        <begin position="36"/>
        <end position="83"/>
    </location>
</feature>
<evidence type="ECO:0000313" key="3">
    <source>
        <dbReference type="Proteomes" id="UP001152607"/>
    </source>
</evidence>